<feature type="compositionally biased region" description="Low complexity" evidence="1">
    <location>
        <begin position="87"/>
        <end position="102"/>
    </location>
</feature>
<organism evidence="4">
    <name type="scientific">Selaginella moellendorffii</name>
    <name type="common">Spikemoss</name>
    <dbReference type="NCBI Taxonomy" id="88036"/>
    <lineage>
        <taxon>Eukaryota</taxon>
        <taxon>Viridiplantae</taxon>
        <taxon>Streptophyta</taxon>
        <taxon>Embryophyta</taxon>
        <taxon>Tracheophyta</taxon>
        <taxon>Lycopodiopsida</taxon>
        <taxon>Selaginellales</taxon>
        <taxon>Selaginellaceae</taxon>
        <taxon>Selaginella</taxon>
    </lineage>
</organism>
<dbReference type="InterPro" id="IPR039607">
    <property type="entry name" value="VQ_8/17/18/20/21/25"/>
</dbReference>
<feature type="domain" description="VQ" evidence="2">
    <location>
        <begin position="52"/>
        <end position="78"/>
    </location>
</feature>
<evidence type="ECO:0000313" key="4">
    <source>
        <dbReference type="Proteomes" id="UP000001514"/>
    </source>
</evidence>
<dbReference type="InParanoid" id="D8T283"/>
<protein>
    <recommendedName>
        <fullName evidence="2">VQ domain-containing protein</fullName>
    </recommendedName>
</protein>
<dbReference type="Proteomes" id="UP000001514">
    <property type="component" value="Unassembled WGS sequence"/>
</dbReference>
<sequence length="517" mass="55948">MRPPPLKIAGGSDDSSSSSRDPRNSKNKAVSSPRRSKPPLPGARRGPVIIHTYSPKVIQTSTQDFMELVQRLTGSSDTRLRCKKTISTKSTKVSSSFSSSSSKKFKSRLAHSNASDDHPGGVYKPTRPNLPEEMDDAPHNDDHSSSQGLAVTDDLSLGSFKSPLLASHSSDEHINLSVGTGDSMNASLAATPAGGSLGWSSPIPTPNFLLQHDLFKDLPLLSPVFSPAWPHQSIVRERNETEKKEAGKCGYVNIDSTAVHIEEPAPLTLPHSLHNLGTNTDKGAHDPMTCFICSLPWLPAGALLHVAARPDRQHSISAFAATRILALASCRHCLLLQHPALIDIMSQLHRPSTIAAVEIQAKTMVELQQQSDAFDVTEMHCYAPSKEVADRNQGQTLPPAMPMLHLALSFVLNVTSSSQVGLVDNDTDRVATKCEVWMISLPKAKRRLRWRRSRKSAAGCWTTSAAVQLGGYQMLKPLLPVLKNTGVNLLHCGGAALQEEFGELPSFQTTPTADSQC</sequence>
<keyword evidence="4" id="KW-1185">Reference proteome</keyword>
<dbReference type="InterPro" id="IPR008889">
    <property type="entry name" value="VQ"/>
</dbReference>
<gene>
    <name evidence="3" type="ORF">SELMODRAFT_447774</name>
</gene>
<dbReference type="HOGENOM" id="CLU_527241_0_0_1"/>
<dbReference type="EMBL" id="GL377665">
    <property type="protein sequence ID" value="EFJ09216.1"/>
    <property type="molecule type" value="Genomic_DNA"/>
</dbReference>
<evidence type="ECO:0000259" key="2">
    <source>
        <dbReference type="Pfam" id="PF05678"/>
    </source>
</evidence>
<feature type="region of interest" description="Disordered" evidence="1">
    <location>
        <begin position="1"/>
        <end position="48"/>
    </location>
</feature>
<dbReference type="GO" id="GO:0005634">
    <property type="term" value="C:nucleus"/>
    <property type="evidence" value="ECO:0000318"/>
    <property type="project" value="GO_Central"/>
</dbReference>
<dbReference type="PANTHER" id="PTHR33143:SF6">
    <property type="entry name" value="OS08G0102900 PROTEIN"/>
    <property type="match status" value="1"/>
</dbReference>
<dbReference type="PANTHER" id="PTHR33143">
    <property type="entry name" value="F16F4.1 PROTEIN-RELATED"/>
    <property type="match status" value="1"/>
</dbReference>
<accession>D8T283</accession>
<reference evidence="3 4" key="1">
    <citation type="journal article" date="2011" name="Science">
        <title>The Selaginella genome identifies genetic changes associated with the evolution of vascular plants.</title>
        <authorList>
            <person name="Banks J.A."/>
            <person name="Nishiyama T."/>
            <person name="Hasebe M."/>
            <person name="Bowman J.L."/>
            <person name="Gribskov M."/>
            <person name="dePamphilis C."/>
            <person name="Albert V.A."/>
            <person name="Aono N."/>
            <person name="Aoyama T."/>
            <person name="Ambrose B.A."/>
            <person name="Ashton N.W."/>
            <person name="Axtell M.J."/>
            <person name="Barker E."/>
            <person name="Barker M.S."/>
            <person name="Bennetzen J.L."/>
            <person name="Bonawitz N.D."/>
            <person name="Chapple C."/>
            <person name="Cheng C."/>
            <person name="Correa L.G."/>
            <person name="Dacre M."/>
            <person name="DeBarry J."/>
            <person name="Dreyer I."/>
            <person name="Elias M."/>
            <person name="Engstrom E.M."/>
            <person name="Estelle M."/>
            <person name="Feng L."/>
            <person name="Finet C."/>
            <person name="Floyd S.K."/>
            <person name="Frommer W.B."/>
            <person name="Fujita T."/>
            <person name="Gramzow L."/>
            <person name="Gutensohn M."/>
            <person name="Harholt J."/>
            <person name="Hattori M."/>
            <person name="Heyl A."/>
            <person name="Hirai T."/>
            <person name="Hiwatashi Y."/>
            <person name="Ishikawa M."/>
            <person name="Iwata M."/>
            <person name="Karol K.G."/>
            <person name="Koehler B."/>
            <person name="Kolukisaoglu U."/>
            <person name="Kubo M."/>
            <person name="Kurata T."/>
            <person name="Lalonde S."/>
            <person name="Li K."/>
            <person name="Li Y."/>
            <person name="Litt A."/>
            <person name="Lyons E."/>
            <person name="Manning G."/>
            <person name="Maruyama T."/>
            <person name="Michael T.P."/>
            <person name="Mikami K."/>
            <person name="Miyazaki S."/>
            <person name="Morinaga S."/>
            <person name="Murata T."/>
            <person name="Mueller-Roeber B."/>
            <person name="Nelson D.R."/>
            <person name="Obara M."/>
            <person name="Oguri Y."/>
            <person name="Olmstead R.G."/>
            <person name="Onodera N."/>
            <person name="Petersen B.L."/>
            <person name="Pils B."/>
            <person name="Prigge M."/>
            <person name="Rensing S.A."/>
            <person name="Riano-Pachon D.M."/>
            <person name="Roberts A.W."/>
            <person name="Sato Y."/>
            <person name="Scheller H.V."/>
            <person name="Schulz B."/>
            <person name="Schulz C."/>
            <person name="Shakirov E.V."/>
            <person name="Shibagaki N."/>
            <person name="Shinohara N."/>
            <person name="Shippen D.E."/>
            <person name="Soerensen I."/>
            <person name="Sotooka R."/>
            <person name="Sugimoto N."/>
            <person name="Sugita M."/>
            <person name="Sumikawa N."/>
            <person name="Tanurdzic M."/>
            <person name="Theissen G."/>
            <person name="Ulvskov P."/>
            <person name="Wakazuki S."/>
            <person name="Weng J.K."/>
            <person name="Willats W.W."/>
            <person name="Wipf D."/>
            <person name="Wolf P.G."/>
            <person name="Yang L."/>
            <person name="Zimmer A.D."/>
            <person name="Zhu Q."/>
            <person name="Mitros T."/>
            <person name="Hellsten U."/>
            <person name="Loque D."/>
            <person name="Otillar R."/>
            <person name="Salamov A."/>
            <person name="Schmutz J."/>
            <person name="Shapiro H."/>
            <person name="Lindquist E."/>
            <person name="Lucas S."/>
            <person name="Rokhsar D."/>
            <person name="Grigoriev I.V."/>
        </authorList>
    </citation>
    <scope>NUCLEOTIDE SEQUENCE [LARGE SCALE GENOMIC DNA]</scope>
</reference>
<evidence type="ECO:0000256" key="1">
    <source>
        <dbReference type="SAM" id="MobiDB-lite"/>
    </source>
</evidence>
<proteinExistence type="predicted"/>
<feature type="region of interest" description="Disordered" evidence="1">
    <location>
        <begin position="87"/>
        <end position="149"/>
    </location>
</feature>
<name>D8T283_SELML</name>
<evidence type="ECO:0000313" key="3">
    <source>
        <dbReference type="EMBL" id="EFJ09216.1"/>
    </source>
</evidence>
<dbReference type="KEGG" id="smo:SELMODRAFT_447774"/>
<dbReference type="AlphaFoldDB" id="D8T283"/>
<dbReference type="Gramene" id="EFJ09216">
    <property type="protein sequence ID" value="EFJ09216"/>
    <property type="gene ID" value="SELMODRAFT_447774"/>
</dbReference>
<dbReference type="Pfam" id="PF05678">
    <property type="entry name" value="VQ"/>
    <property type="match status" value="1"/>
</dbReference>